<keyword evidence="2" id="KW-1185">Reference proteome</keyword>
<name>W0GPY4_9MOLU</name>
<dbReference type="EMBL" id="CP006720">
    <property type="protein sequence ID" value="AHI58196.1"/>
    <property type="molecule type" value="Genomic_DNA"/>
</dbReference>
<dbReference type="Proteomes" id="UP000019260">
    <property type="component" value="Chromosome"/>
</dbReference>
<gene>
    <name evidence="1" type="ORF">P344_04355</name>
</gene>
<sequence length="82" mass="9024">MFNVDSTYKTAAININKTLSTSISEISIDQLEIATPESEGTYIPGDKYSDDTIVQDKLFYLAITSTQAPGTFDLLLENLTLN</sequence>
<dbReference type="PATRIC" id="fig|838561.3.peg.830"/>
<organism evidence="1 2">
    <name type="scientific">Spiroplasma mirum ATCC 29335</name>
    <dbReference type="NCBI Taxonomy" id="838561"/>
    <lineage>
        <taxon>Bacteria</taxon>
        <taxon>Bacillati</taxon>
        <taxon>Mycoplasmatota</taxon>
        <taxon>Mollicutes</taxon>
        <taxon>Entomoplasmatales</taxon>
        <taxon>Spiroplasmataceae</taxon>
        <taxon>Spiroplasma</taxon>
    </lineage>
</organism>
<dbReference type="KEGG" id="smia:P344_04355"/>
<reference evidence="1 2" key="1">
    <citation type="submission" date="2013-09" db="EMBL/GenBank/DDBJ databases">
        <title>Complete genome sequence of Spiroplasma mirum suckling mouse cataract agent.</title>
        <authorList>
            <person name="Landry C.A."/>
            <person name="Bastian F.O."/>
            <person name="Thune R.L."/>
        </authorList>
    </citation>
    <scope>NUCLEOTIDE SEQUENCE [LARGE SCALE GENOMIC DNA]</scope>
    <source>
        <strain evidence="1 2">SMCA</strain>
    </source>
</reference>
<protein>
    <submittedName>
        <fullName evidence="1">Uncharacterized protein</fullName>
    </submittedName>
</protein>
<dbReference type="KEGG" id="smir:SMM_0726"/>
<evidence type="ECO:0000313" key="1">
    <source>
        <dbReference type="EMBL" id="AHI58196.1"/>
    </source>
</evidence>
<dbReference type="RefSeq" id="WP_025317499.1">
    <property type="nucleotide sequence ID" value="NZ_CP002082.1"/>
</dbReference>
<dbReference type="OrthoDB" id="30636at544448"/>
<proteinExistence type="predicted"/>
<evidence type="ECO:0000313" key="2">
    <source>
        <dbReference type="Proteomes" id="UP000019260"/>
    </source>
</evidence>
<dbReference type="AlphaFoldDB" id="W0GPY4"/>
<accession>W0GPY4</accession>
<dbReference type="HOGENOM" id="CLU_2556586_0_0_14"/>